<dbReference type="InterPro" id="IPR045340">
    <property type="entry name" value="DUF6533"/>
</dbReference>
<feature type="transmembrane region" description="Helical" evidence="1">
    <location>
        <begin position="115"/>
        <end position="137"/>
    </location>
</feature>
<evidence type="ECO:0000313" key="4">
    <source>
        <dbReference type="Proteomes" id="UP000703269"/>
    </source>
</evidence>
<keyword evidence="4" id="KW-1185">Reference proteome</keyword>
<evidence type="ECO:0000256" key="1">
    <source>
        <dbReference type="SAM" id="Phobius"/>
    </source>
</evidence>
<evidence type="ECO:0000313" key="3">
    <source>
        <dbReference type="EMBL" id="GJE98361.1"/>
    </source>
</evidence>
<sequence length="235" mass="26398">MSDSVLGEQGAIEEYYTGNRVQAGLLGLVAYEYVITFGQEVACVWQKPISATSVLLLSTRWVMVLYQAIWVTPSGVESCRRWEPVSQLLLFTSWAQIAVFSGLRVYALWHDSRLRHVLLVAVILLGCIPIATNSFAWSRMQTMYTDLPFASCVYRVDVPKHLSTIALLHAQWRTRLRPAGGHPHVDEDIYALEAAAAGGAEVVRRDLTPSGWYHIFCNHPCSRCRTDGDVLCEQR</sequence>
<feature type="domain" description="DUF6533" evidence="2">
    <location>
        <begin position="28"/>
        <end position="65"/>
    </location>
</feature>
<proteinExistence type="predicted"/>
<organism evidence="3 4">
    <name type="scientific">Phanerochaete sordida</name>
    <dbReference type="NCBI Taxonomy" id="48140"/>
    <lineage>
        <taxon>Eukaryota</taxon>
        <taxon>Fungi</taxon>
        <taxon>Dikarya</taxon>
        <taxon>Basidiomycota</taxon>
        <taxon>Agaricomycotina</taxon>
        <taxon>Agaricomycetes</taxon>
        <taxon>Polyporales</taxon>
        <taxon>Phanerochaetaceae</taxon>
        <taxon>Phanerochaete</taxon>
    </lineage>
</organism>
<protein>
    <recommendedName>
        <fullName evidence="2">DUF6533 domain-containing protein</fullName>
    </recommendedName>
</protein>
<keyword evidence="1" id="KW-0472">Membrane</keyword>
<dbReference type="Pfam" id="PF20151">
    <property type="entry name" value="DUF6533"/>
    <property type="match status" value="1"/>
</dbReference>
<gene>
    <name evidence="3" type="ORF">PsYK624_145900</name>
</gene>
<name>A0A9P3GNQ5_9APHY</name>
<keyword evidence="1" id="KW-1133">Transmembrane helix</keyword>
<dbReference type="AlphaFoldDB" id="A0A9P3GNQ5"/>
<feature type="transmembrane region" description="Helical" evidence="1">
    <location>
        <begin position="88"/>
        <end position="109"/>
    </location>
</feature>
<reference evidence="3 4" key="1">
    <citation type="submission" date="2021-08" db="EMBL/GenBank/DDBJ databases">
        <title>Draft Genome Sequence of Phanerochaete sordida strain YK-624.</title>
        <authorList>
            <person name="Mori T."/>
            <person name="Dohra H."/>
            <person name="Suzuki T."/>
            <person name="Kawagishi H."/>
            <person name="Hirai H."/>
        </authorList>
    </citation>
    <scope>NUCLEOTIDE SEQUENCE [LARGE SCALE GENOMIC DNA]</scope>
    <source>
        <strain evidence="3 4">YK-624</strain>
    </source>
</reference>
<dbReference type="Proteomes" id="UP000703269">
    <property type="component" value="Unassembled WGS sequence"/>
</dbReference>
<evidence type="ECO:0000259" key="2">
    <source>
        <dbReference type="Pfam" id="PF20151"/>
    </source>
</evidence>
<accession>A0A9P3GNQ5</accession>
<dbReference type="OrthoDB" id="2745134at2759"/>
<comment type="caution">
    <text evidence="3">The sequence shown here is derived from an EMBL/GenBank/DDBJ whole genome shotgun (WGS) entry which is preliminary data.</text>
</comment>
<dbReference type="EMBL" id="BPQB01000086">
    <property type="protein sequence ID" value="GJE98361.1"/>
    <property type="molecule type" value="Genomic_DNA"/>
</dbReference>
<keyword evidence="1" id="KW-0812">Transmembrane</keyword>